<dbReference type="EMBL" id="AP010905">
    <property type="protein sequence ID" value="BAH73439.1"/>
    <property type="molecule type" value="Genomic_DNA"/>
</dbReference>
<dbReference type="InterPro" id="IPR002560">
    <property type="entry name" value="Transposase_DDE"/>
</dbReference>
<sequence>MACHSESLAALKRGVQEALFRLGHAPKFHQTDNSTAATHDLTSGKRDFNAEYLDIMNHFGMIPRTIAVGEKEQNGDVETTAMAENQGWSHQRFLQYLAEFELEERRQSRIERLRKASGLPSDKTLASLDKTQTQVEALQELESEAFATGIAYRVKEQLRWIRRAETSQAAKWRSTNFLNYASELIAGEPLLKPVAKALKTYKKHRDRILFRWCSWHTNARLEGLNGLFQAVRARARGYRNVTNFITMIYLIAAPIADFLAQ</sequence>
<geneLocation type="plasmid" evidence="3 4">
    <name>pDMC1</name>
</geneLocation>
<evidence type="ECO:0000259" key="2">
    <source>
        <dbReference type="Pfam" id="PF01610"/>
    </source>
</evidence>
<keyword evidence="1" id="KW-1133">Transmembrane helix</keyword>
<name>C4XUI8_SOLM1</name>
<dbReference type="KEGG" id="dma:DMR_p1_00230"/>
<dbReference type="Pfam" id="PF01610">
    <property type="entry name" value="DDE_Tnp_ISL3"/>
    <property type="match status" value="1"/>
</dbReference>
<reference evidence="3 4" key="1">
    <citation type="journal article" date="2009" name="Genome Res.">
        <title>Whole genome sequence of Desulfovibrio magneticus strain RS-1 revealed common gene clusters in magnetotactic bacteria.</title>
        <authorList>
            <person name="Nakazawa H."/>
            <person name="Arakaki A."/>
            <person name="Narita-Yamada S."/>
            <person name="Yashiro I."/>
            <person name="Jinno K."/>
            <person name="Aoki N."/>
            <person name="Tsuruyama A."/>
            <person name="Okamura Y."/>
            <person name="Tanikawa S."/>
            <person name="Fujita N."/>
            <person name="Takeyama H."/>
            <person name="Matsunaga T."/>
        </authorList>
    </citation>
    <scope>NUCLEOTIDE SEQUENCE [LARGE SCALE GENOMIC DNA]</scope>
    <source>
        <strain evidence="4">ATCC 700980 / DSM 13731 / RS-1</strain>
    </source>
</reference>
<organism evidence="3 4">
    <name type="scientific">Solidesulfovibrio magneticus (strain ATCC 700980 / DSM 13731 / RS-1)</name>
    <name type="common">Desulfovibrio magneticus</name>
    <dbReference type="NCBI Taxonomy" id="573370"/>
    <lineage>
        <taxon>Bacteria</taxon>
        <taxon>Pseudomonadati</taxon>
        <taxon>Thermodesulfobacteriota</taxon>
        <taxon>Desulfovibrionia</taxon>
        <taxon>Desulfovibrionales</taxon>
        <taxon>Desulfovibrionaceae</taxon>
        <taxon>Solidesulfovibrio</taxon>
    </lineage>
</organism>
<keyword evidence="3" id="KW-0614">Plasmid</keyword>
<gene>
    <name evidence="3" type="ordered locus">DMR_p1_00230</name>
</gene>
<evidence type="ECO:0000313" key="4">
    <source>
        <dbReference type="Proteomes" id="UP000009071"/>
    </source>
</evidence>
<proteinExistence type="predicted"/>
<dbReference type="HOGENOM" id="CLU_1064473_0_0_7"/>
<dbReference type="AlphaFoldDB" id="C4XUI8"/>
<dbReference type="Proteomes" id="UP000009071">
    <property type="component" value="Plasmid pDMC1"/>
</dbReference>
<keyword evidence="4" id="KW-1185">Reference proteome</keyword>
<evidence type="ECO:0000256" key="1">
    <source>
        <dbReference type="SAM" id="Phobius"/>
    </source>
</evidence>
<protein>
    <submittedName>
        <fullName evidence="3">Transposase</fullName>
    </submittedName>
</protein>
<dbReference type="eggNOG" id="COG3464">
    <property type="taxonomic scope" value="Bacteria"/>
</dbReference>
<feature type="domain" description="Transposase IS204/IS1001/IS1096/IS1165 DDE" evidence="2">
    <location>
        <begin position="131"/>
        <end position="248"/>
    </location>
</feature>
<keyword evidence="1" id="KW-0812">Transmembrane</keyword>
<evidence type="ECO:0000313" key="3">
    <source>
        <dbReference type="EMBL" id="BAH73439.1"/>
    </source>
</evidence>
<accession>C4XUI8</accession>
<feature type="transmembrane region" description="Helical" evidence="1">
    <location>
        <begin position="241"/>
        <end position="260"/>
    </location>
</feature>
<dbReference type="eggNOG" id="COG4584">
    <property type="taxonomic scope" value="Bacteria"/>
</dbReference>
<keyword evidence="1" id="KW-0472">Membrane</keyword>